<dbReference type="OrthoDB" id="9810103at2"/>
<evidence type="ECO:0000313" key="9">
    <source>
        <dbReference type="EMBL" id="ASV29641.1"/>
    </source>
</evidence>
<keyword evidence="4 7" id="KW-0812">Transmembrane</keyword>
<dbReference type="GO" id="GO:0015031">
    <property type="term" value="P:protein transport"/>
    <property type="evidence" value="ECO:0007669"/>
    <property type="project" value="UniProtKB-KW"/>
</dbReference>
<dbReference type="InterPro" id="IPR003400">
    <property type="entry name" value="ExbD"/>
</dbReference>
<dbReference type="AlphaFoldDB" id="A0A223V2N2"/>
<dbReference type="GO" id="GO:0022857">
    <property type="term" value="F:transmembrane transporter activity"/>
    <property type="evidence" value="ECO:0007669"/>
    <property type="project" value="InterPro"/>
</dbReference>
<dbReference type="Pfam" id="PF02472">
    <property type="entry name" value="ExbD"/>
    <property type="match status" value="1"/>
</dbReference>
<evidence type="ECO:0000256" key="8">
    <source>
        <dbReference type="SAM" id="Phobius"/>
    </source>
</evidence>
<keyword evidence="5 8" id="KW-1133">Transmembrane helix</keyword>
<reference evidence="9 10" key="1">
    <citation type="submission" date="2017-08" db="EMBL/GenBank/DDBJ databases">
        <title>The complete genome sequence of Maribacter sp. B1, isolated from deep-sea sediment.</title>
        <authorList>
            <person name="Wu Y.-H."/>
            <person name="Cheng H."/>
            <person name="Xu X.-W."/>
        </authorList>
    </citation>
    <scope>NUCLEOTIDE SEQUENCE [LARGE SCALE GENOMIC DNA]</scope>
    <source>
        <strain evidence="9 10">B1</strain>
    </source>
</reference>
<organism evidence="9 10">
    <name type="scientific">Maribacter cobaltidurans</name>
    <dbReference type="NCBI Taxonomy" id="1178778"/>
    <lineage>
        <taxon>Bacteria</taxon>
        <taxon>Pseudomonadati</taxon>
        <taxon>Bacteroidota</taxon>
        <taxon>Flavobacteriia</taxon>
        <taxon>Flavobacteriales</taxon>
        <taxon>Flavobacteriaceae</taxon>
        <taxon>Maribacter</taxon>
    </lineage>
</organism>
<feature type="transmembrane region" description="Helical" evidence="8">
    <location>
        <begin position="20"/>
        <end position="39"/>
    </location>
</feature>
<keyword evidence="3" id="KW-1003">Cell membrane</keyword>
<keyword evidence="7" id="KW-0813">Transport</keyword>
<protein>
    <submittedName>
        <fullName evidence="9">Biopolymer transporter ExbD</fullName>
    </submittedName>
</protein>
<dbReference type="Proteomes" id="UP000215244">
    <property type="component" value="Chromosome"/>
</dbReference>
<dbReference type="RefSeq" id="WP_094996265.1">
    <property type="nucleotide sequence ID" value="NZ_BMJL01000001.1"/>
</dbReference>
<evidence type="ECO:0000313" key="10">
    <source>
        <dbReference type="Proteomes" id="UP000215244"/>
    </source>
</evidence>
<keyword evidence="6 8" id="KW-0472">Membrane</keyword>
<gene>
    <name evidence="9" type="ORF">CJ263_05100</name>
</gene>
<dbReference type="GO" id="GO:0005886">
    <property type="term" value="C:plasma membrane"/>
    <property type="evidence" value="ECO:0007669"/>
    <property type="project" value="UniProtKB-SubCell"/>
</dbReference>
<evidence type="ECO:0000256" key="2">
    <source>
        <dbReference type="ARBA" id="ARBA00005811"/>
    </source>
</evidence>
<keyword evidence="10" id="KW-1185">Reference proteome</keyword>
<name>A0A223V2N2_9FLAO</name>
<dbReference type="EMBL" id="CP022957">
    <property type="protein sequence ID" value="ASV29641.1"/>
    <property type="molecule type" value="Genomic_DNA"/>
</dbReference>
<evidence type="ECO:0000256" key="4">
    <source>
        <dbReference type="ARBA" id="ARBA00022692"/>
    </source>
</evidence>
<proteinExistence type="inferred from homology"/>
<evidence type="ECO:0000256" key="6">
    <source>
        <dbReference type="ARBA" id="ARBA00023136"/>
    </source>
</evidence>
<keyword evidence="7" id="KW-0653">Protein transport</keyword>
<evidence type="ECO:0000256" key="3">
    <source>
        <dbReference type="ARBA" id="ARBA00022475"/>
    </source>
</evidence>
<comment type="subcellular location">
    <subcellularLocation>
        <location evidence="1">Cell membrane</location>
        <topology evidence="1">Single-pass membrane protein</topology>
    </subcellularLocation>
    <subcellularLocation>
        <location evidence="7">Cell membrane</location>
        <topology evidence="7">Single-pass type II membrane protein</topology>
    </subcellularLocation>
</comment>
<evidence type="ECO:0000256" key="7">
    <source>
        <dbReference type="RuleBase" id="RU003879"/>
    </source>
</evidence>
<evidence type="ECO:0000256" key="5">
    <source>
        <dbReference type="ARBA" id="ARBA00022989"/>
    </source>
</evidence>
<sequence length="165" mass="18894">MIKFNSFRSVNRNLPAISTASLPDIVFILLFFFMTVTTIKEQNLMVENTLPKATETEKLDKRDRIIEIFVGNSTNTHQSMMGSGTRIQMNNRFVAIEEVGDYALQALYQMPEHLRKVATVSIKADVAVKMGIIEDLKKELRLVNLLKINYTTFEGNVFDNQMRVD</sequence>
<accession>A0A223V2N2</accession>
<comment type="similarity">
    <text evidence="2 7">Belongs to the ExbD/TolR family.</text>
</comment>
<evidence type="ECO:0000256" key="1">
    <source>
        <dbReference type="ARBA" id="ARBA00004162"/>
    </source>
</evidence>
<dbReference type="KEGG" id="marb:CJ263_05100"/>